<accession>A0A0F9MHE4</accession>
<reference evidence="2" key="1">
    <citation type="journal article" date="2015" name="Nature">
        <title>Complex archaea that bridge the gap between prokaryotes and eukaryotes.</title>
        <authorList>
            <person name="Spang A."/>
            <person name="Saw J.H."/>
            <person name="Jorgensen S.L."/>
            <person name="Zaremba-Niedzwiedzka K."/>
            <person name="Martijn J."/>
            <person name="Lind A.E."/>
            <person name="van Eijk R."/>
            <person name="Schleper C."/>
            <person name="Guy L."/>
            <person name="Ettema T.J."/>
        </authorList>
    </citation>
    <scope>NUCLEOTIDE SEQUENCE</scope>
</reference>
<organism evidence="2">
    <name type="scientific">marine sediment metagenome</name>
    <dbReference type="NCBI Taxonomy" id="412755"/>
    <lineage>
        <taxon>unclassified sequences</taxon>
        <taxon>metagenomes</taxon>
        <taxon>ecological metagenomes</taxon>
    </lineage>
</organism>
<evidence type="ECO:0000313" key="2">
    <source>
        <dbReference type="EMBL" id="KKN06795.1"/>
    </source>
</evidence>
<comment type="caution">
    <text evidence="2">The sequence shown here is derived from an EMBL/GenBank/DDBJ whole genome shotgun (WGS) entry which is preliminary data.</text>
</comment>
<proteinExistence type="predicted"/>
<sequence length="1105" mass="126699">MKTINKKVLFAFFLITIILIPAVNSNLLNYTASEPIQNPNFPYLQSINRTGKIFSNFTWINKYSYINREQPELNNQPSIYIPNYNLSHAQISFGNITAINYTRHIEEEFSEFIYSSQTGLKYIYQKFFIEMSQYINNISILIQDINNPSSFTDENSWEIAIVNCSNDKMGTPNTVETIGDMKKSHPLVIAAHWEVFDFEDSESGPVFLDITRTNMTMEQGIEKYWFAFRIKLPQDDSLTGGGPKFLYFNPDGEESEDIGEGATFAISPDFYYDAYTINNVNVSEVTNGTYSKGTLNSFNDIDEDRYSAYDANNVTIDLKVQLEELKYSPYTYFQIYTWHKFLNWRFDHYKYIFSFDFYLMVNVSDISLIQNATLSIYDSKGKNWVPLLYDINKSNEIMIYISQQNPWEKIDILKYMDNFPGRNNTLRFKLEYIGKDSGNFNVSINQFKVEVGEIKNLDTIQRYDPLVQTFSIPNNVTVINGSTGTFGEQSIDALEFNDDEYYEVQAQTNNLSFFLTFNVLNDMDNSLWDVDYFDWLVSYPNPIVPLMDIRVSSNVSKPDNLDLAALALYKGNATFDILEPAENKAEWILLSSLRQFANLSETTTIFQYDAGFTWLFLHILNESRNNEANFILIYNTTSPSDFGFNVSINEFSVNFYIQNAISSDISSSLGLGVNSNSLTPSDIGLKNFGIDVTDNGIGKGTWEADIDDADITQGFFEFNITSLWHAIRFDISGNYELFQIVPILQFIEEPSSQYMTGTRTFEVKVFEPGGRPLDKVEIIFEVLNSNNVTIYETSRITNDLGIATASLKFESTGGKFSIRVRFPEGGMYTGAEILSEYIKVVSEFTLFMDEFMRYLPYIIVGLIAAVTFVTVRQIKHAKKRRIWAGEATILDDLLKISYIMIIHKDVGVSIYDKQISLEIDSDLISGFLSAISQFRTEFKKDSKQASVEPAKGKGFEMDYYDFKIVITDGDFVRVALILDGTPSENLKKNQRKFTEQFERRYEANFRNFTGDITAFRSADDLIEKHFNITFVYPLQLGSHYGVIKLKGLEKILAEVAEQIQKERKFFFISSLLNFGLAGRKSSRDEIISNILSLKRKGLIIPAELE</sequence>
<protein>
    <submittedName>
        <fullName evidence="2">Uncharacterized protein</fullName>
    </submittedName>
</protein>
<keyword evidence="1" id="KW-0472">Membrane</keyword>
<dbReference type="EMBL" id="LAZR01004643">
    <property type="protein sequence ID" value="KKN06795.1"/>
    <property type="molecule type" value="Genomic_DNA"/>
</dbReference>
<keyword evidence="1" id="KW-1133">Transmembrane helix</keyword>
<feature type="transmembrane region" description="Helical" evidence="1">
    <location>
        <begin position="854"/>
        <end position="871"/>
    </location>
</feature>
<dbReference type="AlphaFoldDB" id="A0A0F9MHE4"/>
<evidence type="ECO:0000256" key="1">
    <source>
        <dbReference type="SAM" id="Phobius"/>
    </source>
</evidence>
<gene>
    <name evidence="2" type="ORF">LCGC14_1073620</name>
</gene>
<name>A0A0F9MHE4_9ZZZZ</name>
<keyword evidence="1" id="KW-0812">Transmembrane</keyword>